<dbReference type="CDD" id="cd06170">
    <property type="entry name" value="LuxR_C_like"/>
    <property type="match status" value="1"/>
</dbReference>
<dbReference type="InterPro" id="IPR000792">
    <property type="entry name" value="Tscrpt_reg_LuxR_C"/>
</dbReference>
<dbReference type="PROSITE" id="PS00622">
    <property type="entry name" value="HTH_LUXR_1"/>
    <property type="match status" value="1"/>
</dbReference>
<dbReference type="GO" id="GO:0006355">
    <property type="term" value="P:regulation of DNA-templated transcription"/>
    <property type="evidence" value="ECO:0007669"/>
    <property type="project" value="InterPro"/>
</dbReference>
<evidence type="ECO:0000313" key="6">
    <source>
        <dbReference type="Proteomes" id="UP000295510"/>
    </source>
</evidence>
<gene>
    <name evidence="5" type="ORF">DFR43_11933</name>
</gene>
<dbReference type="GO" id="GO:0003677">
    <property type="term" value="F:DNA binding"/>
    <property type="evidence" value="ECO:0007669"/>
    <property type="project" value="UniProtKB-KW"/>
</dbReference>
<evidence type="ECO:0000256" key="3">
    <source>
        <dbReference type="ARBA" id="ARBA00023163"/>
    </source>
</evidence>
<dbReference type="EMBL" id="SNYL01000019">
    <property type="protein sequence ID" value="TDQ39287.1"/>
    <property type="molecule type" value="Genomic_DNA"/>
</dbReference>
<evidence type="ECO:0000259" key="4">
    <source>
        <dbReference type="PROSITE" id="PS50043"/>
    </source>
</evidence>
<dbReference type="Proteomes" id="UP000295510">
    <property type="component" value="Unassembled WGS sequence"/>
</dbReference>
<evidence type="ECO:0000256" key="1">
    <source>
        <dbReference type="ARBA" id="ARBA00023015"/>
    </source>
</evidence>
<dbReference type="InterPro" id="IPR016032">
    <property type="entry name" value="Sig_transdc_resp-reg_C-effctor"/>
</dbReference>
<keyword evidence="6" id="KW-1185">Reference proteome</keyword>
<comment type="caution">
    <text evidence="5">The sequence shown here is derived from an EMBL/GenBank/DDBJ whole genome shotgun (WGS) entry which is preliminary data.</text>
</comment>
<dbReference type="SUPFAM" id="SSF46894">
    <property type="entry name" value="C-terminal effector domain of the bipartite response regulators"/>
    <property type="match status" value="1"/>
</dbReference>
<organism evidence="5 6">
    <name type="scientific">Tepidicella xavieri</name>
    <dbReference type="NCBI Taxonomy" id="360241"/>
    <lineage>
        <taxon>Bacteria</taxon>
        <taxon>Pseudomonadati</taxon>
        <taxon>Pseudomonadota</taxon>
        <taxon>Betaproteobacteria</taxon>
        <taxon>Burkholderiales</taxon>
        <taxon>Tepidicella</taxon>
    </lineage>
</organism>
<accession>A0A4V3D5B7</accession>
<sequence length="212" mass="23151">MSTQHFLIERGAPLTGAAPGLPPERWIQAFPEGRWSAWSGLLAALAPDDGVWVSVERPDWEQRVGDVLQRQPGARVIVVSAVPQEAEGLRALQAGARGYCHQVALPQVLRDVEQTVRLGGLWVGAELVQRLMSASRSALERSAATSREPDLSRLSDREAQVARLVAEGKSNKEVANRLFISERTVKAHLGAVFDKLGVRDRLQLVLRLSGQG</sequence>
<dbReference type="PRINTS" id="PR00038">
    <property type="entry name" value="HTHLUXR"/>
</dbReference>
<dbReference type="PANTHER" id="PTHR44688:SF16">
    <property type="entry name" value="DNA-BINDING TRANSCRIPTIONAL ACTIVATOR DEVR_DOSR"/>
    <property type="match status" value="1"/>
</dbReference>
<evidence type="ECO:0000256" key="2">
    <source>
        <dbReference type="ARBA" id="ARBA00023125"/>
    </source>
</evidence>
<dbReference type="RefSeq" id="WP_133599156.1">
    <property type="nucleotide sequence ID" value="NZ_SNYL01000019.1"/>
</dbReference>
<dbReference type="PROSITE" id="PS50043">
    <property type="entry name" value="HTH_LUXR_2"/>
    <property type="match status" value="1"/>
</dbReference>
<feature type="domain" description="HTH luxR-type" evidence="4">
    <location>
        <begin position="147"/>
        <end position="212"/>
    </location>
</feature>
<dbReference type="Pfam" id="PF00196">
    <property type="entry name" value="GerE"/>
    <property type="match status" value="1"/>
</dbReference>
<dbReference type="AlphaFoldDB" id="A0A4V3D5B7"/>
<keyword evidence="2" id="KW-0238">DNA-binding</keyword>
<proteinExistence type="predicted"/>
<keyword evidence="1" id="KW-0805">Transcription regulation</keyword>
<name>A0A4V3D5B7_9BURK</name>
<dbReference type="PANTHER" id="PTHR44688">
    <property type="entry name" value="DNA-BINDING TRANSCRIPTIONAL ACTIVATOR DEVR_DOSR"/>
    <property type="match status" value="1"/>
</dbReference>
<reference evidence="5 6" key="1">
    <citation type="submission" date="2019-03" db="EMBL/GenBank/DDBJ databases">
        <title>Genomic Encyclopedia of Type Strains, Phase IV (KMG-IV): sequencing the most valuable type-strain genomes for metagenomic binning, comparative biology and taxonomic classification.</title>
        <authorList>
            <person name="Goeker M."/>
        </authorList>
    </citation>
    <scope>NUCLEOTIDE SEQUENCE [LARGE SCALE GENOMIC DNA]</scope>
    <source>
        <strain evidence="5 6">DSM 19605</strain>
    </source>
</reference>
<protein>
    <submittedName>
        <fullName evidence="5">LuxR family transcriptional regulator</fullName>
    </submittedName>
</protein>
<dbReference type="SMART" id="SM00421">
    <property type="entry name" value="HTH_LUXR"/>
    <property type="match status" value="1"/>
</dbReference>
<evidence type="ECO:0000313" key="5">
    <source>
        <dbReference type="EMBL" id="TDQ39287.1"/>
    </source>
</evidence>
<keyword evidence="3" id="KW-0804">Transcription</keyword>
<dbReference type="Gene3D" id="3.40.50.2300">
    <property type="match status" value="1"/>
</dbReference>
<dbReference type="OrthoDB" id="9794397at2"/>